<dbReference type="AlphaFoldDB" id="A0AAV9M150"/>
<sequence>MKSYRKLIEEYEESHRRIIYVVSHLIDRKTKHIQDVDMFFLHTQNLSNELNAKGVAFDAQQSHYEFCETEKSLRSQIEDLKRERYNIIILFLKSHV</sequence>
<dbReference type="Proteomes" id="UP001311915">
    <property type="component" value="Unassembled WGS sequence"/>
</dbReference>
<keyword evidence="2" id="KW-1185">Reference proteome</keyword>
<evidence type="ECO:0000313" key="2">
    <source>
        <dbReference type="Proteomes" id="UP001311915"/>
    </source>
</evidence>
<protein>
    <submittedName>
        <fullName evidence="1">Uncharacterized protein</fullName>
    </submittedName>
</protein>
<proteinExistence type="predicted"/>
<dbReference type="EMBL" id="JAWPEI010000003">
    <property type="protein sequence ID" value="KAK4731696.1"/>
    <property type="molecule type" value="Genomic_DNA"/>
</dbReference>
<organism evidence="1 2">
    <name type="scientific">Solanum pinnatisectum</name>
    <name type="common">tansyleaf nightshade</name>
    <dbReference type="NCBI Taxonomy" id="50273"/>
    <lineage>
        <taxon>Eukaryota</taxon>
        <taxon>Viridiplantae</taxon>
        <taxon>Streptophyta</taxon>
        <taxon>Embryophyta</taxon>
        <taxon>Tracheophyta</taxon>
        <taxon>Spermatophyta</taxon>
        <taxon>Magnoliopsida</taxon>
        <taxon>eudicotyledons</taxon>
        <taxon>Gunneridae</taxon>
        <taxon>Pentapetalae</taxon>
        <taxon>asterids</taxon>
        <taxon>lamiids</taxon>
        <taxon>Solanales</taxon>
        <taxon>Solanaceae</taxon>
        <taxon>Solanoideae</taxon>
        <taxon>Solaneae</taxon>
        <taxon>Solanum</taxon>
    </lineage>
</organism>
<comment type="caution">
    <text evidence="1">The sequence shown here is derived from an EMBL/GenBank/DDBJ whole genome shotgun (WGS) entry which is preliminary data.</text>
</comment>
<name>A0AAV9M150_9SOLN</name>
<gene>
    <name evidence="1" type="ORF">R3W88_024684</name>
</gene>
<accession>A0AAV9M150</accession>
<evidence type="ECO:0000313" key="1">
    <source>
        <dbReference type="EMBL" id="KAK4731696.1"/>
    </source>
</evidence>
<reference evidence="1 2" key="1">
    <citation type="submission" date="2023-10" db="EMBL/GenBank/DDBJ databases">
        <title>Genome-Wide Identification Analysis in wild type Solanum Pinnatisectum Reveals Some Genes Defensing Phytophthora Infestans.</title>
        <authorList>
            <person name="Sun C."/>
        </authorList>
    </citation>
    <scope>NUCLEOTIDE SEQUENCE [LARGE SCALE GENOMIC DNA]</scope>
    <source>
        <strain evidence="1">LQN</strain>
        <tissue evidence="1">Leaf</tissue>
    </source>
</reference>